<organism evidence="1 2">
    <name type="scientific">Chitinophaga parva</name>
    <dbReference type="NCBI Taxonomy" id="2169414"/>
    <lineage>
        <taxon>Bacteria</taxon>
        <taxon>Pseudomonadati</taxon>
        <taxon>Bacteroidota</taxon>
        <taxon>Chitinophagia</taxon>
        <taxon>Chitinophagales</taxon>
        <taxon>Chitinophagaceae</taxon>
        <taxon>Chitinophaga</taxon>
    </lineage>
</organism>
<dbReference type="Proteomes" id="UP000244450">
    <property type="component" value="Unassembled WGS sequence"/>
</dbReference>
<dbReference type="EMBL" id="QCYK01000001">
    <property type="protein sequence ID" value="PUZ29244.1"/>
    <property type="molecule type" value="Genomic_DNA"/>
</dbReference>
<dbReference type="RefSeq" id="WP_133177586.1">
    <property type="nucleotide sequence ID" value="NZ_QCYK01000001.1"/>
</dbReference>
<evidence type="ECO:0000313" key="1">
    <source>
        <dbReference type="EMBL" id="PUZ29244.1"/>
    </source>
</evidence>
<proteinExistence type="predicted"/>
<comment type="caution">
    <text evidence="1">The sequence shown here is derived from an EMBL/GenBank/DDBJ whole genome shotgun (WGS) entry which is preliminary data.</text>
</comment>
<reference evidence="1 2" key="1">
    <citation type="submission" date="2018-04" db="EMBL/GenBank/DDBJ databases">
        <title>Chitinophaga fuyangensis sp. nov., isolated from soil in a chemical factory.</title>
        <authorList>
            <person name="Chen K."/>
        </authorList>
    </citation>
    <scope>NUCLEOTIDE SEQUENCE [LARGE SCALE GENOMIC DNA]</scope>
    <source>
        <strain evidence="1 2">LY-1</strain>
    </source>
</reference>
<accession>A0A2T7BNJ4</accession>
<sequence>MDTQYFKLESGKPVATSAEDYTAWVASGAPEEYSLENEVARQGYTYIVMTAFNGVVTDEGILSRMDLFNTTFEKDDASGRREPQPENYAWPTFAVATDMHHKIVQILTDNPSATPAFLEVIP</sequence>
<name>A0A2T7BNJ4_9BACT</name>
<keyword evidence="2" id="KW-1185">Reference proteome</keyword>
<protein>
    <submittedName>
        <fullName evidence="1">Uncharacterized protein</fullName>
    </submittedName>
</protein>
<evidence type="ECO:0000313" key="2">
    <source>
        <dbReference type="Proteomes" id="UP000244450"/>
    </source>
</evidence>
<dbReference type="AlphaFoldDB" id="A0A2T7BNJ4"/>
<gene>
    <name evidence="1" type="ORF">DCC81_07205</name>
</gene>